<name>A0A8S5RCY5_9VIRU</name>
<sequence length="138" mass="16084">MTKNRLFTAVNTEIIHGRIFLMNSTILELDNHVVFVCTNGFKVNKQGEYKLLAWLPGNRKWVSVYANNKFTDAMYRCYRQTRKSGKSKMSASNVQNMMKHDRVHKHGSGGSRIFNGSITDYETRKRPLHDFNRGYNFT</sequence>
<protein>
    <submittedName>
        <fullName evidence="1">Uncharacterized protein</fullName>
    </submittedName>
</protein>
<reference evidence="1" key="1">
    <citation type="journal article" date="2021" name="Proc. Natl. Acad. Sci. U.S.A.">
        <title>A Catalog of Tens of Thousands of Viruses from Human Metagenomes Reveals Hidden Associations with Chronic Diseases.</title>
        <authorList>
            <person name="Tisza M.J."/>
            <person name="Buck C.B."/>
        </authorList>
    </citation>
    <scope>NUCLEOTIDE SEQUENCE</scope>
    <source>
        <strain evidence="1">CtmTa7</strain>
    </source>
</reference>
<organism evidence="1">
    <name type="scientific">virus sp. ctmTa7</name>
    <dbReference type="NCBI Taxonomy" id="2828255"/>
    <lineage>
        <taxon>Viruses</taxon>
    </lineage>
</organism>
<dbReference type="EMBL" id="BK059091">
    <property type="protein sequence ID" value="DAE28925.1"/>
    <property type="molecule type" value="Genomic_DNA"/>
</dbReference>
<proteinExistence type="predicted"/>
<accession>A0A8S5RCY5</accession>
<evidence type="ECO:0000313" key="1">
    <source>
        <dbReference type="EMBL" id="DAE28925.1"/>
    </source>
</evidence>